<sequence length="396" mass="39149">MKKTMTAALTAVALVGLAACSNSEGQSIADAAGIKVCAAVSGSHGGAQADPVARSLADAAARAGASFEAAEGADSVSSLAAGDCSLVVATDSTLAATVSDAARSTGGKRFALVGSAFTDSKGNPGKPSNGTVINVQASQGSYLAGYAAAGMTTTGTVAVVGGARDLVTLSQMDAFVQGVDAYNLATGTSIQVLGWSPVTQEGAFASDADGVRGFTETFIAQGADIVMPVADAANSGAAQAIAARDNPALRLVWTGLDKSDLKGLSREDAQSEEAGQPPMSGQSGAQTQRVDTSSFADAFSSIQLGDKARAAIGAPVLTSVVVDYSGAFDALIASAAGGTTAPMQYVSLISGGVILTGFGSYTPMLSTELKLGLSDMAGQIETGGLTVTTQYDVVGL</sequence>
<feature type="region of interest" description="Disordered" evidence="6">
    <location>
        <begin position="262"/>
        <end position="287"/>
    </location>
</feature>
<keyword evidence="5" id="KW-0449">Lipoprotein</keyword>
<evidence type="ECO:0000256" key="5">
    <source>
        <dbReference type="ARBA" id="ARBA00023288"/>
    </source>
</evidence>
<dbReference type="InterPro" id="IPR003760">
    <property type="entry name" value="PnrA-like"/>
</dbReference>
<reference evidence="9" key="1">
    <citation type="submission" date="2020-04" db="EMBL/GenBank/DDBJ databases">
        <title>Deep metagenomics examines the oral microbiome during advanced dental caries in children, revealing novel taxa and co-occurrences with host molecules.</title>
        <authorList>
            <person name="Baker J.L."/>
            <person name="Morton J.T."/>
            <person name="Dinis M."/>
            <person name="Alvarez R."/>
            <person name="Tran N.C."/>
            <person name="Knight R."/>
            <person name="Edlund A."/>
        </authorList>
    </citation>
    <scope>NUCLEOTIDE SEQUENCE</scope>
    <source>
        <strain evidence="9">JCVI_32_bin.64</strain>
    </source>
</reference>
<keyword evidence="3 7" id="KW-0732">Signal</keyword>
<evidence type="ECO:0000256" key="7">
    <source>
        <dbReference type="SAM" id="SignalP"/>
    </source>
</evidence>
<comment type="subcellular location">
    <subcellularLocation>
        <location evidence="1">Cell membrane</location>
    </subcellularLocation>
</comment>
<keyword evidence="2" id="KW-1003">Cell membrane</keyword>
<comment type="caution">
    <text evidence="9">The sequence shown here is derived from an EMBL/GenBank/DDBJ whole genome shotgun (WGS) entry which is preliminary data.</text>
</comment>
<proteinExistence type="predicted"/>
<accession>A0A929N0N3</accession>
<gene>
    <name evidence="9" type="ORF">HXK03_01120</name>
</gene>
<evidence type="ECO:0000259" key="8">
    <source>
        <dbReference type="Pfam" id="PF02608"/>
    </source>
</evidence>
<evidence type="ECO:0000313" key="9">
    <source>
        <dbReference type="EMBL" id="MBF0939466.1"/>
    </source>
</evidence>
<dbReference type="Pfam" id="PF02608">
    <property type="entry name" value="Bmp"/>
    <property type="match status" value="1"/>
</dbReference>
<keyword evidence="4" id="KW-0472">Membrane</keyword>
<organism evidence="9 10">
    <name type="scientific">Schaalia georgiae</name>
    <dbReference type="NCBI Taxonomy" id="52768"/>
    <lineage>
        <taxon>Bacteria</taxon>
        <taxon>Bacillati</taxon>
        <taxon>Actinomycetota</taxon>
        <taxon>Actinomycetes</taxon>
        <taxon>Actinomycetales</taxon>
        <taxon>Actinomycetaceae</taxon>
        <taxon>Schaalia</taxon>
    </lineage>
</organism>
<feature type="chain" id="PRO_5038757180" evidence="7">
    <location>
        <begin position="19"/>
        <end position="396"/>
    </location>
</feature>
<dbReference type="EMBL" id="JABZFZ010000029">
    <property type="protein sequence ID" value="MBF0939466.1"/>
    <property type="molecule type" value="Genomic_DNA"/>
</dbReference>
<evidence type="ECO:0000256" key="3">
    <source>
        <dbReference type="ARBA" id="ARBA00022729"/>
    </source>
</evidence>
<dbReference type="AlphaFoldDB" id="A0A929N0N3"/>
<feature type="domain" description="ABC transporter substrate-binding protein PnrA-like" evidence="8">
    <location>
        <begin position="74"/>
        <end position="244"/>
    </location>
</feature>
<dbReference type="GO" id="GO:0005886">
    <property type="term" value="C:plasma membrane"/>
    <property type="evidence" value="ECO:0007669"/>
    <property type="project" value="UniProtKB-SubCell"/>
</dbReference>
<evidence type="ECO:0000256" key="4">
    <source>
        <dbReference type="ARBA" id="ARBA00023136"/>
    </source>
</evidence>
<dbReference type="Proteomes" id="UP000718630">
    <property type="component" value="Unassembled WGS sequence"/>
</dbReference>
<feature type="signal peptide" evidence="7">
    <location>
        <begin position="1"/>
        <end position="18"/>
    </location>
</feature>
<dbReference type="InterPro" id="IPR050957">
    <property type="entry name" value="BMP_lipoprotein"/>
</dbReference>
<dbReference type="PANTHER" id="PTHR34296:SF2">
    <property type="entry name" value="ABC TRANSPORTER GUANOSINE-BINDING PROTEIN NUPN"/>
    <property type="match status" value="1"/>
</dbReference>
<dbReference type="PANTHER" id="PTHR34296">
    <property type="entry name" value="TRANSCRIPTIONAL ACTIVATOR PROTEIN MED"/>
    <property type="match status" value="1"/>
</dbReference>
<evidence type="ECO:0000256" key="1">
    <source>
        <dbReference type="ARBA" id="ARBA00004236"/>
    </source>
</evidence>
<evidence type="ECO:0000313" key="10">
    <source>
        <dbReference type="Proteomes" id="UP000718630"/>
    </source>
</evidence>
<dbReference type="PROSITE" id="PS51257">
    <property type="entry name" value="PROKAR_LIPOPROTEIN"/>
    <property type="match status" value="1"/>
</dbReference>
<protein>
    <submittedName>
        <fullName evidence="9">BMP family ABC transporter substrate-binding protein</fullName>
    </submittedName>
</protein>
<evidence type="ECO:0000256" key="2">
    <source>
        <dbReference type="ARBA" id="ARBA00022475"/>
    </source>
</evidence>
<name>A0A929N0N3_9ACTO</name>
<evidence type="ECO:0000256" key="6">
    <source>
        <dbReference type="SAM" id="MobiDB-lite"/>
    </source>
</evidence>
<dbReference type="Gene3D" id="3.40.50.2300">
    <property type="match status" value="2"/>
</dbReference>